<dbReference type="PANTHER" id="PTHR45632">
    <property type="entry name" value="LD33804P"/>
    <property type="match status" value="1"/>
</dbReference>
<keyword evidence="4" id="KW-1185">Reference proteome</keyword>
<dbReference type="Proteomes" id="UP000694865">
    <property type="component" value="Unplaced"/>
</dbReference>
<gene>
    <name evidence="5" type="primary">LOC102806020</name>
</gene>
<dbReference type="Pfam" id="PF07707">
    <property type="entry name" value="BACK"/>
    <property type="match status" value="1"/>
</dbReference>
<dbReference type="InterPro" id="IPR011705">
    <property type="entry name" value="BACK"/>
</dbReference>
<keyword evidence="2" id="KW-0677">Repeat</keyword>
<dbReference type="GeneID" id="102806020"/>
<feature type="domain" description="BTB" evidence="3">
    <location>
        <begin position="41"/>
        <end position="114"/>
    </location>
</feature>
<reference evidence="5" key="1">
    <citation type="submission" date="2025-08" db="UniProtKB">
        <authorList>
            <consortium name="RefSeq"/>
        </authorList>
    </citation>
    <scope>IDENTIFICATION</scope>
    <source>
        <tissue evidence="5">Testes</tissue>
    </source>
</reference>
<dbReference type="InterPro" id="IPR006652">
    <property type="entry name" value="Kelch_1"/>
</dbReference>
<dbReference type="SUPFAM" id="SSF117281">
    <property type="entry name" value="Kelch motif"/>
    <property type="match status" value="1"/>
</dbReference>
<evidence type="ECO:0000256" key="1">
    <source>
        <dbReference type="ARBA" id="ARBA00022441"/>
    </source>
</evidence>
<dbReference type="Pfam" id="PF01344">
    <property type="entry name" value="Kelch_1"/>
    <property type="match status" value="1"/>
</dbReference>
<dbReference type="InterPro" id="IPR015915">
    <property type="entry name" value="Kelch-typ_b-propeller"/>
</dbReference>
<accession>A0ABM0LUA2</accession>
<evidence type="ECO:0000313" key="5">
    <source>
        <dbReference type="RefSeq" id="XP_006811343.1"/>
    </source>
</evidence>
<dbReference type="Pfam" id="PF00651">
    <property type="entry name" value="BTB"/>
    <property type="match status" value="2"/>
</dbReference>
<keyword evidence="1" id="KW-0880">Kelch repeat</keyword>
<dbReference type="PROSITE" id="PS50097">
    <property type="entry name" value="BTB"/>
    <property type="match status" value="2"/>
</dbReference>
<dbReference type="InterPro" id="IPR000210">
    <property type="entry name" value="BTB/POZ_dom"/>
</dbReference>
<dbReference type="PANTHER" id="PTHR45632:SF30">
    <property type="entry name" value="BTB DOMAIN-CONTAINING PROTEIN"/>
    <property type="match status" value="1"/>
</dbReference>
<dbReference type="InterPro" id="IPR011333">
    <property type="entry name" value="SKP1/BTB/POZ_sf"/>
</dbReference>
<feature type="domain" description="BTB" evidence="3">
    <location>
        <begin position="166"/>
        <end position="233"/>
    </location>
</feature>
<dbReference type="SUPFAM" id="SSF54695">
    <property type="entry name" value="POZ domain"/>
    <property type="match status" value="2"/>
</dbReference>
<dbReference type="SMART" id="SM00875">
    <property type="entry name" value="BACK"/>
    <property type="match status" value="1"/>
</dbReference>
<dbReference type="CDD" id="cd18186">
    <property type="entry name" value="BTB_POZ_ZBTB_KLHL-like"/>
    <property type="match status" value="1"/>
</dbReference>
<dbReference type="Gene3D" id="1.25.40.420">
    <property type="match status" value="1"/>
</dbReference>
<dbReference type="SMART" id="SM00225">
    <property type="entry name" value="BTB"/>
    <property type="match status" value="2"/>
</dbReference>
<sequence length="724" mass="82894">MAVSAARKHWEPQRGIYFSQTGHGEMIIAKLCEQKNTNFLCDIQIAVADQTFHAHRCVLALWSEYFSKRLINSTSADSRRTELDIGKDISKRISSQTFSELLIFMYSGRIEVSVESRARIKKSSEFLKIQALHDHCSIVGVCDQSYGLGARLLSTTRLHRKHAELCDVTLRIAGKRYHTHRSILAACSPYFEAMFTHNMAERNQSVIDLPCLTEDQGRFFLTYVYNGGITISSENIDDGVVIADFLGMLKLKQYCSKFMEQTLEPSNCIGYLGLAKDYDFPNFQCFAWDYLKRYFYEVIHHDEIMCISVNNLLDLINNDEIVVERICDGKPLTTELSVFKLVVKWTQADLDERQINFPKLFASIRLSMISPSILKDTVLNCELVKEFPECTEMATNQLQSNATVVKDTNARRGKTEEVVTMLCATSLDKSADLCCFVKQRWVKMPQMIKSLSLTAMVVHNGILYAAGGFADETAKTTKPSTLFCAYNPLLNKWTQLPDLIEAGGGGTLLADGNILVFLVDGRHQNRRQDYFFMYQVQVFNTMTQKWSLTAALNVPLLGRFALTNSSLDGFCLISWSRLTSQIITHRYHFNCAKWESWRCPDKQLVSGHKYHIVTLKEQPYLFYFTDFNSVHYLYDLDRLQWYEACYLNIQVHNSDSIASFFICDDKIYLFGRHIYSMNLKTSKFLNQSPVPPGCPSIGRLGGEYCVLQVPNQFTQEVKRMDNYP</sequence>
<dbReference type="Gene3D" id="2.120.10.80">
    <property type="entry name" value="Kelch-type beta propeller"/>
    <property type="match status" value="1"/>
</dbReference>
<evidence type="ECO:0000313" key="4">
    <source>
        <dbReference type="Proteomes" id="UP000694865"/>
    </source>
</evidence>
<proteinExistence type="predicted"/>
<evidence type="ECO:0000256" key="2">
    <source>
        <dbReference type="ARBA" id="ARBA00022737"/>
    </source>
</evidence>
<dbReference type="RefSeq" id="XP_006811343.1">
    <property type="nucleotide sequence ID" value="XM_006811280.1"/>
</dbReference>
<dbReference type="Gene3D" id="3.30.710.10">
    <property type="entry name" value="Potassium Channel Kv1.1, Chain A"/>
    <property type="match status" value="2"/>
</dbReference>
<name>A0ABM0LUA2_SACKO</name>
<protein>
    <submittedName>
        <fullName evidence="5">Kelch-like protein 12-like</fullName>
    </submittedName>
</protein>
<organism evidence="4 5">
    <name type="scientific">Saccoglossus kowalevskii</name>
    <name type="common">Acorn worm</name>
    <dbReference type="NCBI Taxonomy" id="10224"/>
    <lineage>
        <taxon>Eukaryota</taxon>
        <taxon>Metazoa</taxon>
        <taxon>Hemichordata</taxon>
        <taxon>Enteropneusta</taxon>
        <taxon>Harrimaniidae</taxon>
        <taxon>Saccoglossus</taxon>
    </lineage>
</organism>
<evidence type="ECO:0000259" key="3">
    <source>
        <dbReference type="PROSITE" id="PS50097"/>
    </source>
</evidence>